<dbReference type="InterPro" id="IPR010982">
    <property type="entry name" value="Lambda_DNA-bd_dom_sf"/>
</dbReference>
<evidence type="ECO:0000256" key="1">
    <source>
        <dbReference type="ARBA" id="ARBA00023015"/>
    </source>
</evidence>
<protein>
    <submittedName>
        <fullName evidence="5">LacI family transcriptional regulator</fullName>
    </submittedName>
</protein>
<dbReference type="InterPro" id="IPR000843">
    <property type="entry name" value="HTH_LacI"/>
</dbReference>
<comment type="caution">
    <text evidence="5">The sequence shown here is derived from an EMBL/GenBank/DDBJ whole genome shotgun (WGS) entry which is preliminary data.</text>
</comment>
<sequence length="338" mass="38413">MNTLKKKHNITIHDIAKSINISASTVSRALNNNPSISKKTKEKVWDIAKAMGYFPNLPEYMKNQKNQLFFFVDNLNKKSNHEFISTTQKHLLKNNIEVFIQLIETEKDLIEVLETTKLTWVISLLSDTILTKNVYPYFKEKNIHLTTVNQSSSSIATLSVLPDFYNGVQIATNHLLNQSVKHIVLIIDDCNSQINNDIEQGFASTLADNNYVTHQIAKTKLDHRNLIYLFEEFMNIKPFVDGFVCCDNLVACQLVSFLKSKNIRIPKDTMIVSFGNESYINYLNPGISTVEYSSKNMGKTIAQQLVKIINEGEEKSLNNKLFVEPLKLVIRGSSSTKG</sequence>
<dbReference type="SUPFAM" id="SSF53822">
    <property type="entry name" value="Periplasmic binding protein-like I"/>
    <property type="match status" value="1"/>
</dbReference>
<evidence type="ECO:0000256" key="2">
    <source>
        <dbReference type="ARBA" id="ARBA00023125"/>
    </source>
</evidence>
<dbReference type="Pfam" id="PF13377">
    <property type="entry name" value="Peripla_BP_3"/>
    <property type="match status" value="1"/>
</dbReference>
<evidence type="ECO:0000313" key="6">
    <source>
        <dbReference type="Proteomes" id="UP001337305"/>
    </source>
</evidence>
<dbReference type="EMBL" id="JAODOP010000001">
    <property type="protein sequence ID" value="MEF3831518.1"/>
    <property type="molecule type" value="Genomic_DNA"/>
</dbReference>
<feature type="domain" description="HTH lacI-type" evidence="4">
    <location>
        <begin position="10"/>
        <end position="57"/>
    </location>
</feature>
<keyword evidence="1" id="KW-0805">Transcription regulation</keyword>
<dbReference type="PROSITE" id="PS50932">
    <property type="entry name" value="HTH_LACI_2"/>
    <property type="match status" value="1"/>
</dbReference>
<organism evidence="5 6">
    <name type="scientific">Flavivirga spongiicola</name>
    <dbReference type="NCBI Taxonomy" id="421621"/>
    <lineage>
        <taxon>Bacteria</taxon>
        <taxon>Pseudomonadati</taxon>
        <taxon>Bacteroidota</taxon>
        <taxon>Flavobacteriia</taxon>
        <taxon>Flavobacteriales</taxon>
        <taxon>Flavobacteriaceae</taxon>
        <taxon>Flavivirga</taxon>
    </lineage>
</organism>
<keyword evidence="3" id="KW-0804">Transcription</keyword>
<evidence type="ECO:0000313" key="5">
    <source>
        <dbReference type="EMBL" id="MEF3831518.1"/>
    </source>
</evidence>
<dbReference type="InterPro" id="IPR028082">
    <property type="entry name" value="Peripla_BP_I"/>
</dbReference>
<keyword evidence="6" id="KW-1185">Reference proteome</keyword>
<keyword evidence="2" id="KW-0238">DNA-binding</keyword>
<reference evidence="5 6" key="1">
    <citation type="submission" date="2022-09" db="EMBL/GenBank/DDBJ databases">
        <title>Genome sequencing of Flavivirga sp. MEBiC05379.</title>
        <authorList>
            <person name="Oh H.-M."/>
            <person name="Kwon K.K."/>
            <person name="Park M.J."/>
            <person name="Yang S.-H."/>
        </authorList>
    </citation>
    <scope>NUCLEOTIDE SEQUENCE [LARGE SCALE GENOMIC DNA]</scope>
    <source>
        <strain evidence="5 6">MEBiC05379</strain>
    </source>
</reference>
<dbReference type="Proteomes" id="UP001337305">
    <property type="component" value="Unassembled WGS sequence"/>
</dbReference>
<dbReference type="PANTHER" id="PTHR30146:SF109">
    <property type="entry name" value="HTH-TYPE TRANSCRIPTIONAL REGULATOR GALS"/>
    <property type="match status" value="1"/>
</dbReference>
<dbReference type="PANTHER" id="PTHR30146">
    <property type="entry name" value="LACI-RELATED TRANSCRIPTIONAL REPRESSOR"/>
    <property type="match status" value="1"/>
</dbReference>
<dbReference type="CDD" id="cd06267">
    <property type="entry name" value="PBP1_LacI_sugar_binding-like"/>
    <property type="match status" value="1"/>
</dbReference>
<dbReference type="SMART" id="SM00354">
    <property type="entry name" value="HTH_LACI"/>
    <property type="match status" value="1"/>
</dbReference>
<proteinExistence type="predicted"/>
<dbReference type="CDD" id="cd01392">
    <property type="entry name" value="HTH_LacI"/>
    <property type="match status" value="1"/>
</dbReference>
<dbReference type="InterPro" id="IPR046335">
    <property type="entry name" value="LacI/GalR-like_sensor"/>
</dbReference>
<name>A0ABU7XLD4_9FLAO</name>
<evidence type="ECO:0000256" key="3">
    <source>
        <dbReference type="ARBA" id="ARBA00023163"/>
    </source>
</evidence>
<dbReference type="Gene3D" id="3.40.50.2300">
    <property type="match status" value="2"/>
</dbReference>
<dbReference type="Pfam" id="PF00356">
    <property type="entry name" value="LacI"/>
    <property type="match status" value="1"/>
</dbReference>
<dbReference type="SUPFAM" id="SSF47413">
    <property type="entry name" value="lambda repressor-like DNA-binding domains"/>
    <property type="match status" value="1"/>
</dbReference>
<gene>
    <name evidence="5" type="ORF">N1F79_00110</name>
</gene>
<evidence type="ECO:0000259" key="4">
    <source>
        <dbReference type="PROSITE" id="PS50932"/>
    </source>
</evidence>
<accession>A0ABU7XLD4</accession>
<dbReference type="Gene3D" id="1.10.260.40">
    <property type="entry name" value="lambda repressor-like DNA-binding domains"/>
    <property type="match status" value="1"/>
</dbReference>